<dbReference type="EMBL" id="CARXXK010000003">
    <property type="protein sequence ID" value="CAI6360941.1"/>
    <property type="molecule type" value="Genomic_DNA"/>
</dbReference>
<accession>A0AAV0WZQ5</accession>
<proteinExistence type="predicted"/>
<reference evidence="2 3" key="1">
    <citation type="submission" date="2023-01" db="EMBL/GenBank/DDBJ databases">
        <authorList>
            <person name="Whitehead M."/>
        </authorList>
    </citation>
    <scope>NUCLEOTIDE SEQUENCE [LARGE SCALE GENOMIC DNA]</scope>
</reference>
<name>A0AAV0WZQ5_9HEMI</name>
<protein>
    <submittedName>
        <fullName evidence="2">Uncharacterized protein</fullName>
    </submittedName>
</protein>
<dbReference type="Proteomes" id="UP001160148">
    <property type="component" value="Unassembled WGS sequence"/>
</dbReference>
<evidence type="ECO:0000256" key="1">
    <source>
        <dbReference type="SAM" id="MobiDB-lite"/>
    </source>
</evidence>
<feature type="region of interest" description="Disordered" evidence="1">
    <location>
        <begin position="81"/>
        <end position="114"/>
    </location>
</feature>
<dbReference type="AlphaFoldDB" id="A0AAV0WZQ5"/>
<gene>
    <name evidence="2" type="ORF">MEUPH1_LOCUS16178</name>
</gene>
<evidence type="ECO:0000313" key="2">
    <source>
        <dbReference type="EMBL" id="CAI6360941.1"/>
    </source>
</evidence>
<comment type="caution">
    <text evidence="2">The sequence shown here is derived from an EMBL/GenBank/DDBJ whole genome shotgun (WGS) entry which is preliminary data.</text>
</comment>
<evidence type="ECO:0000313" key="3">
    <source>
        <dbReference type="Proteomes" id="UP001160148"/>
    </source>
</evidence>
<keyword evidence="3" id="KW-1185">Reference proteome</keyword>
<feature type="region of interest" description="Disordered" evidence="1">
    <location>
        <begin position="1"/>
        <end position="42"/>
    </location>
</feature>
<feature type="compositionally biased region" description="Pro residues" evidence="1">
    <location>
        <begin position="81"/>
        <end position="108"/>
    </location>
</feature>
<sequence length="122" mass="13003">MASVRRLSSAPVPTTCFARGTPSRNVRGAPTEPPMCGGDVNASEKPDGLAIFRPFPESENSAIIAPNRTYAPLACFCSLPPPTPRPTPLPPQRSSPPSPPPPPPPLSSTPPVCFTRIYMRKE</sequence>
<organism evidence="2 3">
    <name type="scientific">Macrosiphum euphorbiae</name>
    <name type="common">potato aphid</name>
    <dbReference type="NCBI Taxonomy" id="13131"/>
    <lineage>
        <taxon>Eukaryota</taxon>
        <taxon>Metazoa</taxon>
        <taxon>Ecdysozoa</taxon>
        <taxon>Arthropoda</taxon>
        <taxon>Hexapoda</taxon>
        <taxon>Insecta</taxon>
        <taxon>Pterygota</taxon>
        <taxon>Neoptera</taxon>
        <taxon>Paraneoptera</taxon>
        <taxon>Hemiptera</taxon>
        <taxon>Sternorrhyncha</taxon>
        <taxon>Aphidomorpha</taxon>
        <taxon>Aphidoidea</taxon>
        <taxon>Aphididae</taxon>
        <taxon>Macrosiphini</taxon>
        <taxon>Macrosiphum</taxon>
    </lineage>
</organism>